<dbReference type="RefSeq" id="WP_043101019.1">
    <property type="nucleotide sequence ID" value="NZ_CAADND010000127.1"/>
</dbReference>
<proteinExistence type="inferred from homology"/>
<feature type="transmembrane region" description="Helical" evidence="7">
    <location>
        <begin position="109"/>
        <end position="130"/>
    </location>
</feature>
<feature type="domain" description="Type II secretion system protein GspF" evidence="8">
    <location>
        <begin position="211"/>
        <end position="339"/>
    </location>
</feature>
<dbReference type="PANTHER" id="PTHR30012:SF0">
    <property type="entry name" value="TYPE II SECRETION SYSTEM PROTEIN F-RELATED"/>
    <property type="match status" value="1"/>
</dbReference>
<feature type="transmembrane region" description="Helical" evidence="7">
    <location>
        <begin position="321"/>
        <end position="339"/>
    </location>
</feature>
<dbReference type="PANTHER" id="PTHR30012">
    <property type="entry name" value="GENERAL SECRETION PATHWAY PROTEIN"/>
    <property type="match status" value="1"/>
</dbReference>
<keyword evidence="3" id="KW-1003">Cell membrane</keyword>
<dbReference type="InterPro" id="IPR042094">
    <property type="entry name" value="T2SS_GspF_sf"/>
</dbReference>
<evidence type="ECO:0000256" key="4">
    <source>
        <dbReference type="ARBA" id="ARBA00022692"/>
    </source>
</evidence>
<sequence length="355" mass="39405">MLNLREQILFTRNLRSLLKAGVPLDEALERLQVMMPGRRQELEGMVARIKEGDPLSKVAKELLPGELLTVIMAGEQSSGLASVLDEIYETLKQKDRTTKKIRALYKPMAMMLAGIVLFFGFSILVIPQMVETTKKMQVGRKSDPGLLTSGMAAISEFMTHNWPYILAGIAAIIIALAIALRDSDFRATAYGHVLTVPYIGQMLINLHFSLWARYLAMMIRSGFPDITRAVEITSESMPMTLRKGIDLFRSDLSLGTGLGVASDPAKLPQDDPRRQWPTYIHIAFLVGQNSGETDDQLLMVSELLLEDAEVAIERIFSMTNLIVISFTATTAALPILSYLTQMVDMMQSAISGMKF</sequence>
<keyword evidence="5 7" id="KW-1133">Transmembrane helix</keyword>
<comment type="similarity">
    <text evidence="2">Belongs to the GSP F family.</text>
</comment>
<dbReference type="InterPro" id="IPR018076">
    <property type="entry name" value="T2SS_GspF_dom"/>
</dbReference>
<protein>
    <submittedName>
        <fullName evidence="9">Type II secretion system protein F</fullName>
    </submittedName>
</protein>
<comment type="caution">
    <text evidence="9">The sequence shown here is derived from an EMBL/GenBank/DDBJ whole genome shotgun (WGS) entry which is preliminary data.</text>
</comment>
<dbReference type="Gene3D" id="1.20.81.30">
    <property type="entry name" value="Type II secretion system (T2SS), domain F"/>
    <property type="match status" value="1"/>
</dbReference>
<keyword evidence="4 7" id="KW-0812">Transmembrane</keyword>
<evidence type="ECO:0000256" key="2">
    <source>
        <dbReference type="ARBA" id="ARBA00005745"/>
    </source>
</evidence>
<organism evidence="9 10">
    <name type="scientific">Pseudomonas aeruginosa</name>
    <dbReference type="NCBI Taxonomy" id="287"/>
    <lineage>
        <taxon>Bacteria</taxon>
        <taxon>Pseudomonadati</taxon>
        <taxon>Pseudomonadota</taxon>
        <taxon>Gammaproteobacteria</taxon>
        <taxon>Pseudomonadales</taxon>
        <taxon>Pseudomonadaceae</taxon>
        <taxon>Pseudomonas</taxon>
    </lineage>
</organism>
<feature type="transmembrane region" description="Helical" evidence="7">
    <location>
        <begin position="162"/>
        <end position="180"/>
    </location>
</feature>
<dbReference type="EMBL" id="CVVU01000245">
    <property type="protein sequence ID" value="CRP79651.1"/>
    <property type="molecule type" value="Genomic_DNA"/>
</dbReference>
<evidence type="ECO:0000256" key="7">
    <source>
        <dbReference type="SAM" id="Phobius"/>
    </source>
</evidence>
<evidence type="ECO:0000256" key="6">
    <source>
        <dbReference type="ARBA" id="ARBA00023136"/>
    </source>
</evidence>
<evidence type="ECO:0000256" key="5">
    <source>
        <dbReference type="ARBA" id="ARBA00022989"/>
    </source>
</evidence>
<dbReference type="Proteomes" id="UP000045039">
    <property type="component" value="Unassembled WGS sequence"/>
</dbReference>
<evidence type="ECO:0000259" key="8">
    <source>
        <dbReference type="Pfam" id="PF00482"/>
    </source>
</evidence>
<dbReference type="InterPro" id="IPR003004">
    <property type="entry name" value="GspF/PilC"/>
</dbReference>
<keyword evidence="6 7" id="KW-0472">Membrane</keyword>
<evidence type="ECO:0000313" key="10">
    <source>
        <dbReference type="Proteomes" id="UP000045039"/>
    </source>
</evidence>
<dbReference type="Pfam" id="PF00482">
    <property type="entry name" value="T2SSF"/>
    <property type="match status" value="2"/>
</dbReference>
<dbReference type="GO" id="GO:0005886">
    <property type="term" value="C:plasma membrane"/>
    <property type="evidence" value="ECO:0007669"/>
    <property type="project" value="UniProtKB-SubCell"/>
</dbReference>
<name>A0A9P1R8H8_PSEAI</name>
<accession>A0A9P1R8H8</accession>
<evidence type="ECO:0000256" key="1">
    <source>
        <dbReference type="ARBA" id="ARBA00004651"/>
    </source>
</evidence>
<comment type="subcellular location">
    <subcellularLocation>
        <location evidence="1">Cell membrane</location>
        <topology evidence="1">Multi-pass membrane protein</topology>
    </subcellularLocation>
</comment>
<reference evidence="10" key="1">
    <citation type="submission" date="2015-06" db="EMBL/GenBank/DDBJ databases">
        <authorList>
            <person name="Radhakrishnan Rajesh"/>
            <person name="Underwood Anthony"/>
            <person name="Al-Shahib Ali"/>
        </authorList>
    </citation>
    <scope>NUCLEOTIDE SEQUENCE [LARGE SCALE GENOMIC DNA]</scope>
    <source>
        <strain evidence="10">P19_London_7_VIM_2_05_10</strain>
    </source>
</reference>
<evidence type="ECO:0000256" key="3">
    <source>
        <dbReference type="ARBA" id="ARBA00022475"/>
    </source>
</evidence>
<gene>
    <name evidence="9" type="primary">gspF</name>
    <name evidence="9" type="ORF">PAERUG_P19_London_7_VIM_2_05_10_05572</name>
</gene>
<dbReference type="AlphaFoldDB" id="A0A9P1R8H8"/>
<feature type="domain" description="Type II secretion system protein GspF" evidence="8">
    <location>
        <begin position="10"/>
        <end position="127"/>
    </location>
</feature>
<evidence type="ECO:0000313" key="9">
    <source>
        <dbReference type="EMBL" id="CRP79651.1"/>
    </source>
</evidence>